<dbReference type="Proteomes" id="UP000005953">
    <property type="component" value="Unassembled WGS sequence"/>
</dbReference>
<dbReference type="Pfam" id="PF04752">
    <property type="entry name" value="ChaC"/>
    <property type="match status" value="1"/>
</dbReference>
<evidence type="ECO:0000256" key="2">
    <source>
        <dbReference type="ARBA" id="ARBA00023239"/>
    </source>
</evidence>
<dbReference type="InterPro" id="IPR036568">
    <property type="entry name" value="GGCT-like_sf"/>
</dbReference>
<evidence type="ECO:0000256" key="1">
    <source>
        <dbReference type="ARBA" id="ARBA00012344"/>
    </source>
</evidence>
<dbReference type="SUPFAM" id="SSF110857">
    <property type="entry name" value="Gamma-glutamyl cyclotransferase-like"/>
    <property type="match status" value="1"/>
</dbReference>
<dbReference type="EC" id="4.3.2.7" evidence="1"/>
<dbReference type="STRING" id="314283.MED297_05939"/>
<dbReference type="GO" id="GO:0005737">
    <property type="term" value="C:cytoplasm"/>
    <property type="evidence" value="ECO:0007669"/>
    <property type="project" value="TreeGrafter"/>
</dbReference>
<dbReference type="GO" id="GO:0006751">
    <property type="term" value="P:glutathione catabolic process"/>
    <property type="evidence" value="ECO:0007669"/>
    <property type="project" value="InterPro"/>
</dbReference>
<dbReference type="InterPro" id="IPR006840">
    <property type="entry name" value="ChaC"/>
</dbReference>
<gene>
    <name evidence="3" type="ORF">MED297_05939</name>
</gene>
<protein>
    <recommendedName>
        <fullName evidence="1">glutathione-specific gamma-glutamylcyclotransferase</fullName>
        <ecNumber evidence="1">4.3.2.7</ecNumber>
    </recommendedName>
</protein>
<dbReference type="InterPro" id="IPR013024">
    <property type="entry name" value="GGCT-like"/>
</dbReference>
<reference evidence="3 4" key="1">
    <citation type="submission" date="2006-02" db="EMBL/GenBank/DDBJ databases">
        <authorList>
            <person name="Pinhassi J."/>
            <person name="Pedros-Alio C."/>
            <person name="Ferriera S."/>
            <person name="Johnson J."/>
            <person name="Kravitz S."/>
            <person name="Halpern A."/>
            <person name="Remington K."/>
            <person name="Beeson K."/>
            <person name="Tran B."/>
            <person name="Rogers Y.-H."/>
            <person name="Friedman R."/>
            <person name="Venter J.C."/>
        </authorList>
    </citation>
    <scope>NUCLEOTIDE SEQUENCE [LARGE SCALE GENOMIC DNA]</scope>
    <source>
        <strain evidence="3 4">MED297</strain>
    </source>
</reference>
<sequence length="190" mass="21335">MINTVEQNRQQSLDHLEDVWLFGYGSLIFKVDFPVLERRVASIDGWARRFWQGSHDHRGTPEHPGRVVTLIQAPGERCLGVAYRVSPETFSHLDHREKNGYLRFFEPLTFQDPEHEPADALVYVASEDNPAFLGEAPLAEMVEQIARSHGPSGHNADYLLNLDSALRELGAEDAHVATLSDAVRRLGPSP</sequence>
<organism evidence="3 4">
    <name type="scientific">Reinekea blandensis MED297</name>
    <dbReference type="NCBI Taxonomy" id="314283"/>
    <lineage>
        <taxon>Bacteria</taxon>
        <taxon>Pseudomonadati</taxon>
        <taxon>Pseudomonadota</taxon>
        <taxon>Gammaproteobacteria</taxon>
        <taxon>Oceanospirillales</taxon>
        <taxon>Saccharospirillaceae</taxon>
        <taxon>Reinekea</taxon>
    </lineage>
</organism>
<keyword evidence="4" id="KW-1185">Reference proteome</keyword>
<evidence type="ECO:0000313" key="4">
    <source>
        <dbReference type="Proteomes" id="UP000005953"/>
    </source>
</evidence>
<dbReference type="CDD" id="cd06661">
    <property type="entry name" value="GGCT_like"/>
    <property type="match status" value="1"/>
</dbReference>
<evidence type="ECO:0000313" key="3">
    <source>
        <dbReference type="EMBL" id="EAR09866.1"/>
    </source>
</evidence>
<dbReference type="PANTHER" id="PTHR12192">
    <property type="entry name" value="CATION TRANSPORT PROTEIN CHAC-RELATED"/>
    <property type="match status" value="1"/>
</dbReference>
<dbReference type="PANTHER" id="PTHR12192:SF2">
    <property type="entry name" value="GLUTATHIONE-SPECIFIC GAMMA-GLUTAMYLCYCLOTRANSFERASE 2"/>
    <property type="match status" value="1"/>
</dbReference>
<dbReference type="RefSeq" id="WP_008048393.1">
    <property type="nucleotide sequence ID" value="NZ_CH724155.1"/>
</dbReference>
<dbReference type="Gene3D" id="3.10.490.10">
    <property type="entry name" value="Gamma-glutamyl cyclotransferase-like"/>
    <property type="match status" value="1"/>
</dbReference>
<comment type="caution">
    <text evidence="3">The sequence shown here is derived from an EMBL/GenBank/DDBJ whole genome shotgun (WGS) entry which is preliminary data.</text>
</comment>
<accession>A4BDC2</accession>
<keyword evidence="2" id="KW-0456">Lyase</keyword>
<dbReference type="AlphaFoldDB" id="A4BDC2"/>
<dbReference type="HOGENOM" id="CLU_070703_2_2_6"/>
<name>A4BDC2_9GAMM</name>
<dbReference type="GO" id="GO:0061928">
    <property type="term" value="F:glutathione specific gamma-glutamylcyclotransferase activity"/>
    <property type="evidence" value="ECO:0007669"/>
    <property type="project" value="UniProtKB-EC"/>
</dbReference>
<proteinExistence type="predicted"/>
<dbReference type="OrthoDB" id="9795692at2"/>
<dbReference type="EMBL" id="AAOE01000007">
    <property type="protein sequence ID" value="EAR09866.1"/>
    <property type="molecule type" value="Genomic_DNA"/>
</dbReference>